<feature type="non-terminal residue" evidence="1">
    <location>
        <position position="95"/>
    </location>
</feature>
<gene>
    <name evidence="1" type="primary">ORF31014</name>
</gene>
<sequence length="95" mass="10907">KTTNDWWKLTMACRDWSVAVTCAICELDSISDKMASVGKKRFHWFEMQAAKRNSQMVDVIEKEVDCILELVDCVVFGDNTLKMRSDELVVQLQSS</sequence>
<dbReference type="EMBL" id="HACG01010900">
    <property type="protein sequence ID" value="CEK57765.1"/>
    <property type="molecule type" value="Transcribed_RNA"/>
</dbReference>
<evidence type="ECO:0000313" key="1">
    <source>
        <dbReference type="EMBL" id="CEK57765.1"/>
    </source>
</evidence>
<feature type="non-terminal residue" evidence="1">
    <location>
        <position position="1"/>
    </location>
</feature>
<organism evidence="1">
    <name type="scientific">Arion vulgaris</name>
    <dbReference type="NCBI Taxonomy" id="1028688"/>
    <lineage>
        <taxon>Eukaryota</taxon>
        <taxon>Metazoa</taxon>
        <taxon>Spiralia</taxon>
        <taxon>Lophotrochozoa</taxon>
        <taxon>Mollusca</taxon>
        <taxon>Gastropoda</taxon>
        <taxon>Heterobranchia</taxon>
        <taxon>Euthyneura</taxon>
        <taxon>Panpulmonata</taxon>
        <taxon>Eupulmonata</taxon>
        <taxon>Stylommatophora</taxon>
        <taxon>Helicina</taxon>
        <taxon>Arionoidea</taxon>
        <taxon>Arionidae</taxon>
        <taxon>Arion</taxon>
    </lineage>
</organism>
<reference evidence="1" key="1">
    <citation type="submission" date="2014-12" db="EMBL/GenBank/DDBJ databases">
        <title>Insight into the proteome of Arion vulgaris.</title>
        <authorList>
            <person name="Aradska J."/>
            <person name="Bulat T."/>
            <person name="Smidak R."/>
            <person name="Sarate P."/>
            <person name="Gangsoo J."/>
            <person name="Sialana F."/>
            <person name="Bilban M."/>
            <person name="Lubec G."/>
        </authorList>
    </citation>
    <scope>NUCLEOTIDE SEQUENCE</scope>
    <source>
        <tissue evidence="1">Skin</tissue>
    </source>
</reference>
<accession>A0A0B6YQK2</accession>
<proteinExistence type="predicted"/>
<name>A0A0B6YQK2_9EUPU</name>
<dbReference type="AlphaFoldDB" id="A0A0B6YQK2"/>
<protein>
    <submittedName>
        <fullName evidence="1">Uncharacterized protein</fullName>
    </submittedName>
</protein>